<dbReference type="OrthoDB" id="4368858at2759"/>
<name>A0A9W9KCT0_9EURO</name>
<evidence type="ECO:0000256" key="1">
    <source>
        <dbReference type="SAM" id="MobiDB-lite"/>
    </source>
</evidence>
<evidence type="ECO:0000313" key="3">
    <source>
        <dbReference type="Proteomes" id="UP001149165"/>
    </source>
</evidence>
<dbReference type="AlphaFoldDB" id="A0A9W9KCT0"/>
<accession>A0A9W9KCT0</accession>
<dbReference type="Proteomes" id="UP001149165">
    <property type="component" value="Unassembled WGS sequence"/>
</dbReference>
<sequence length="111" mass="12630">MDPLSNIASPRHATDHTESQSPIMIQKQPTPEIPDQQTVPEIGGHGGPRKILVQPFEEIQRTLADLEINDPKLAFQAARLVGLYQRLWESCFLNKCKRSNLFGRTIVWVRL</sequence>
<protein>
    <submittedName>
        <fullName evidence="2">Uncharacterized protein</fullName>
    </submittedName>
</protein>
<proteinExistence type="predicted"/>
<comment type="caution">
    <text evidence="2">The sequence shown here is derived from an EMBL/GenBank/DDBJ whole genome shotgun (WGS) entry which is preliminary data.</text>
</comment>
<organism evidence="2 3">
    <name type="scientific">Penicillium angulare</name>
    <dbReference type="NCBI Taxonomy" id="116970"/>
    <lineage>
        <taxon>Eukaryota</taxon>
        <taxon>Fungi</taxon>
        <taxon>Dikarya</taxon>
        <taxon>Ascomycota</taxon>
        <taxon>Pezizomycotina</taxon>
        <taxon>Eurotiomycetes</taxon>
        <taxon>Eurotiomycetidae</taxon>
        <taxon>Eurotiales</taxon>
        <taxon>Aspergillaceae</taxon>
        <taxon>Penicillium</taxon>
    </lineage>
</organism>
<feature type="region of interest" description="Disordered" evidence="1">
    <location>
        <begin position="1"/>
        <end position="47"/>
    </location>
</feature>
<keyword evidence="3" id="KW-1185">Reference proteome</keyword>
<reference evidence="2" key="2">
    <citation type="journal article" date="2023" name="IMA Fungus">
        <title>Comparative genomic study of the Penicillium genus elucidates a diverse pangenome and 15 lateral gene transfer events.</title>
        <authorList>
            <person name="Petersen C."/>
            <person name="Sorensen T."/>
            <person name="Nielsen M.R."/>
            <person name="Sondergaard T.E."/>
            <person name="Sorensen J.L."/>
            <person name="Fitzpatrick D.A."/>
            <person name="Frisvad J.C."/>
            <person name="Nielsen K.L."/>
        </authorList>
    </citation>
    <scope>NUCLEOTIDE SEQUENCE</scope>
    <source>
        <strain evidence="2">IBT 30069</strain>
    </source>
</reference>
<reference evidence="2" key="1">
    <citation type="submission" date="2022-11" db="EMBL/GenBank/DDBJ databases">
        <authorList>
            <person name="Petersen C."/>
        </authorList>
    </citation>
    <scope>NUCLEOTIDE SEQUENCE</scope>
    <source>
        <strain evidence="2">IBT 30069</strain>
    </source>
</reference>
<feature type="compositionally biased region" description="Polar residues" evidence="1">
    <location>
        <begin position="19"/>
        <end position="39"/>
    </location>
</feature>
<gene>
    <name evidence="2" type="ORF">N7456_007093</name>
</gene>
<evidence type="ECO:0000313" key="2">
    <source>
        <dbReference type="EMBL" id="KAJ5101041.1"/>
    </source>
</evidence>
<dbReference type="EMBL" id="JAPQKH010000004">
    <property type="protein sequence ID" value="KAJ5101041.1"/>
    <property type="molecule type" value="Genomic_DNA"/>
</dbReference>